<gene>
    <name evidence="8" type="ORF">DM02DRAFT_615132</name>
</gene>
<evidence type="ECO:0000313" key="8">
    <source>
        <dbReference type="EMBL" id="PVH99357.1"/>
    </source>
</evidence>
<dbReference type="PANTHER" id="PTHR43808">
    <property type="entry name" value="ACETYLORNITHINE DEACETYLASE"/>
    <property type="match status" value="1"/>
</dbReference>
<feature type="domain" description="Peptidase M20 dimerisation" evidence="7">
    <location>
        <begin position="192"/>
        <end position="294"/>
    </location>
</feature>
<keyword evidence="3" id="KW-0479">Metal-binding</keyword>
<evidence type="ECO:0000256" key="6">
    <source>
        <dbReference type="SAM" id="SignalP"/>
    </source>
</evidence>
<comment type="similarity">
    <text evidence="2">Belongs to the peptidase M20A family.</text>
</comment>
<dbReference type="InterPro" id="IPR001261">
    <property type="entry name" value="ArgE/DapE_CS"/>
</dbReference>
<dbReference type="Proteomes" id="UP000244855">
    <property type="component" value="Unassembled WGS sequence"/>
</dbReference>
<dbReference type="Pfam" id="PF01546">
    <property type="entry name" value="Peptidase_M20"/>
    <property type="match status" value="1"/>
</dbReference>
<keyword evidence="4" id="KW-0378">Hydrolase</keyword>
<dbReference type="STRING" id="97972.A0A2V1DMB7"/>
<dbReference type="InterPro" id="IPR011650">
    <property type="entry name" value="Peptidase_M20_dimer"/>
</dbReference>
<dbReference type="AlphaFoldDB" id="A0A2V1DMB7"/>
<dbReference type="Pfam" id="PF07687">
    <property type="entry name" value="M20_dimer"/>
    <property type="match status" value="1"/>
</dbReference>
<evidence type="ECO:0000256" key="1">
    <source>
        <dbReference type="ARBA" id="ARBA00001947"/>
    </source>
</evidence>
<dbReference type="GO" id="GO:0046872">
    <property type="term" value="F:metal ion binding"/>
    <property type="evidence" value="ECO:0007669"/>
    <property type="project" value="UniProtKB-KW"/>
</dbReference>
<feature type="chain" id="PRO_5016133761" evidence="6">
    <location>
        <begin position="19"/>
        <end position="385"/>
    </location>
</feature>
<keyword evidence="5" id="KW-0862">Zinc</keyword>
<dbReference type="PANTHER" id="PTHR43808:SF8">
    <property type="entry name" value="PEPTIDASE M20 DIMERISATION DOMAIN-CONTAINING PROTEIN"/>
    <property type="match status" value="1"/>
</dbReference>
<evidence type="ECO:0000256" key="5">
    <source>
        <dbReference type="ARBA" id="ARBA00022833"/>
    </source>
</evidence>
<name>A0A2V1DMB7_9PLEO</name>
<evidence type="ECO:0000259" key="7">
    <source>
        <dbReference type="Pfam" id="PF07687"/>
    </source>
</evidence>
<dbReference type="InterPro" id="IPR036264">
    <property type="entry name" value="Bact_exopeptidase_dim_dom"/>
</dbReference>
<protein>
    <submittedName>
        <fullName evidence="8">Zn-dependent exopeptidase</fullName>
    </submittedName>
</protein>
<evidence type="ECO:0000256" key="3">
    <source>
        <dbReference type="ARBA" id="ARBA00022723"/>
    </source>
</evidence>
<dbReference type="Gene3D" id="3.30.70.360">
    <property type="match status" value="1"/>
</dbReference>
<dbReference type="PROSITE" id="PS00758">
    <property type="entry name" value="ARGE_DAPE_CPG2_1"/>
    <property type="match status" value="1"/>
</dbReference>
<accession>A0A2V1DMB7</accession>
<feature type="signal peptide" evidence="6">
    <location>
        <begin position="1"/>
        <end position="18"/>
    </location>
</feature>
<dbReference type="SUPFAM" id="SSF53187">
    <property type="entry name" value="Zn-dependent exopeptidases"/>
    <property type="match status" value="1"/>
</dbReference>
<dbReference type="InterPro" id="IPR050072">
    <property type="entry name" value="Peptidase_M20A"/>
</dbReference>
<dbReference type="EMBL" id="KZ805394">
    <property type="protein sequence ID" value="PVH99357.1"/>
    <property type="molecule type" value="Genomic_DNA"/>
</dbReference>
<keyword evidence="9" id="KW-1185">Reference proteome</keyword>
<proteinExistence type="inferred from homology"/>
<dbReference type="OrthoDB" id="3064516at2759"/>
<evidence type="ECO:0000256" key="4">
    <source>
        <dbReference type="ARBA" id="ARBA00022801"/>
    </source>
</evidence>
<keyword evidence="6" id="KW-0732">Signal</keyword>
<dbReference type="GO" id="GO:0016787">
    <property type="term" value="F:hydrolase activity"/>
    <property type="evidence" value="ECO:0007669"/>
    <property type="project" value="UniProtKB-KW"/>
</dbReference>
<dbReference type="CDD" id="cd05652">
    <property type="entry name" value="M20_ArgE_DapE-like_fungal"/>
    <property type="match status" value="1"/>
</dbReference>
<sequence length="385" mass="41718">MKLYLLCSFALVALSASSFDVHTQHFINDGQDSSLVPLLDLHRELVERNSVTGSEHNISRYLDAHLRAIGFHTELQPVIDGRENVFAYLGHKRETRVLVTSHIDTVPPYIPYERRGDTIWGRGSADAKASVAAQITAVKRLYDERQIDEGDVALLFVVGEEKDGHGMKTANDLGLSWESVIFGEPTELKLATGHKGGLAFTISAAGIAGHSGYPEVGRNAIDILVQGLSALSQLQLPGSDRFGNTTLNVGLIEGGKAANVIAQNASAVVMVRIASDDLDGIKTLIQHAVTTASPWLEIDFLSPGIPPVPIDSDIEGFETVIVNYGTDIPSLKGSHKRYLYGPGSILVAHSAHEHVDVADLSTAVDGYERLITQVLERPRPILWKP</sequence>
<dbReference type="Gene3D" id="3.40.630.10">
    <property type="entry name" value="Zn peptidases"/>
    <property type="match status" value="1"/>
</dbReference>
<comment type="cofactor">
    <cofactor evidence="1">
        <name>Zn(2+)</name>
        <dbReference type="ChEBI" id="CHEBI:29105"/>
    </cofactor>
</comment>
<organism evidence="8 9">
    <name type="scientific">Periconia macrospinosa</name>
    <dbReference type="NCBI Taxonomy" id="97972"/>
    <lineage>
        <taxon>Eukaryota</taxon>
        <taxon>Fungi</taxon>
        <taxon>Dikarya</taxon>
        <taxon>Ascomycota</taxon>
        <taxon>Pezizomycotina</taxon>
        <taxon>Dothideomycetes</taxon>
        <taxon>Pleosporomycetidae</taxon>
        <taxon>Pleosporales</taxon>
        <taxon>Massarineae</taxon>
        <taxon>Periconiaceae</taxon>
        <taxon>Periconia</taxon>
    </lineage>
</organism>
<dbReference type="SUPFAM" id="SSF55031">
    <property type="entry name" value="Bacterial exopeptidase dimerisation domain"/>
    <property type="match status" value="1"/>
</dbReference>
<dbReference type="InterPro" id="IPR002933">
    <property type="entry name" value="Peptidase_M20"/>
</dbReference>
<reference evidence="8 9" key="1">
    <citation type="journal article" date="2018" name="Sci. Rep.">
        <title>Comparative genomics provides insights into the lifestyle and reveals functional heterogeneity of dark septate endophytic fungi.</title>
        <authorList>
            <person name="Knapp D.G."/>
            <person name="Nemeth J.B."/>
            <person name="Barry K."/>
            <person name="Hainaut M."/>
            <person name="Henrissat B."/>
            <person name="Johnson J."/>
            <person name="Kuo A."/>
            <person name="Lim J.H.P."/>
            <person name="Lipzen A."/>
            <person name="Nolan M."/>
            <person name="Ohm R.A."/>
            <person name="Tamas L."/>
            <person name="Grigoriev I.V."/>
            <person name="Spatafora J.W."/>
            <person name="Nagy L.G."/>
            <person name="Kovacs G.M."/>
        </authorList>
    </citation>
    <scope>NUCLEOTIDE SEQUENCE [LARGE SCALE GENOMIC DNA]</scope>
    <source>
        <strain evidence="8 9">DSE2036</strain>
    </source>
</reference>
<evidence type="ECO:0000313" key="9">
    <source>
        <dbReference type="Proteomes" id="UP000244855"/>
    </source>
</evidence>
<evidence type="ECO:0000256" key="2">
    <source>
        <dbReference type="ARBA" id="ARBA00006247"/>
    </source>
</evidence>